<dbReference type="InterPro" id="IPR024164">
    <property type="entry name" value="KinB-signalling_activ"/>
</dbReference>
<feature type="transmembrane region" description="Helical" evidence="2">
    <location>
        <begin position="88"/>
        <end position="107"/>
    </location>
</feature>
<accession>A0A2P8H8V3</accession>
<dbReference type="Proteomes" id="UP000242310">
    <property type="component" value="Unassembled WGS sequence"/>
</dbReference>
<feature type="transmembrane region" description="Helical" evidence="2">
    <location>
        <begin position="173"/>
        <end position="195"/>
    </location>
</feature>
<keyword evidence="2" id="KW-0812">Transmembrane</keyword>
<gene>
    <name evidence="3" type="ORF">B0H94_11484</name>
</gene>
<dbReference type="Pfam" id="PF14089">
    <property type="entry name" value="KbaA"/>
    <property type="match status" value="1"/>
</dbReference>
<dbReference type="GO" id="GO:0045881">
    <property type="term" value="P:positive regulation of sporulation resulting in formation of a cellular spore"/>
    <property type="evidence" value="ECO:0007669"/>
    <property type="project" value="InterPro"/>
</dbReference>
<evidence type="ECO:0000313" key="4">
    <source>
        <dbReference type="Proteomes" id="UP000242310"/>
    </source>
</evidence>
<reference evidence="3 4" key="1">
    <citation type="submission" date="2018-03" db="EMBL/GenBank/DDBJ databases">
        <title>Genomic Encyclopedia of Type Strains, Phase III (KMG-III): the genomes of soil and plant-associated and newly described type strains.</title>
        <authorList>
            <person name="Whitman W."/>
        </authorList>
    </citation>
    <scope>NUCLEOTIDE SEQUENCE [LARGE SCALE GENOMIC DNA]</scope>
    <source>
        <strain evidence="3 4">CGMCC 1.07653</strain>
    </source>
</reference>
<dbReference type="AlphaFoldDB" id="A0A2P8H8V3"/>
<proteinExistence type="predicted"/>
<dbReference type="OrthoDB" id="2374256at2"/>
<sequence length="231" mass="26236">MNTRKVVYLFWTTLLLGATFGMLVGIVIDLDTYLGEGVANFILGAIWMFGISAAISLVAQMGFFAYLTLHRIALSIFKGPKLWNRVQIVLIAFAYFDLVFLRYWAFAEEGESLAGYFITPTLLLLFALAVAYVKQKETNRATFVPALFFMFVITIIEWVPALTIDIVHGTKWLWIYLTPLVVANTWQLLMLHRLYSKDDEGLKPKPGQPAEPTKSSSGKKSKKKKRNKKKK</sequence>
<evidence type="ECO:0000313" key="3">
    <source>
        <dbReference type="EMBL" id="PSL42610.1"/>
    </source>
</evidence>
<feature type="compositionally biased region" description="Basic residues" evidence="1">
    <location>
        <begin position="217"/>
        <end position="231"/>
    </location>
</feature>
<evidence type="ECO:0000256" key="1">
    <source>
        <dbReference type="SAM" id="MobiDB-lite"/>
    </source>
</evidence>
<feature type="transmembrane region" description="Helical" evidence="2">
    <location>
        <begin position="7"/>
        <end position="28"/>
    </location>
</feature>
<keyword evidence="2" id="KW-1133">Transmembrane helix</keyword>
<dbReference type="EMBL" id="PYAV01000014">
    <property type="protein sequence ID" value="PSL42610.1"/>
    <property type="molecule type" value="Genomic_DNA"/>
</dbReference>
<protein>
    <submittedName>
        <fullName evidence="3">KinB signaling pathway activation protein</fullName>
    </submittedName>
</protein>
<organism evidence="3 4">
    <name type="scientific">Salsuginibacillus halophilus</name>
    <dbReference type="NCBI Taxonomy" id="517424"/>
    <lineage>
        <taxon>Bacteria</taxon>
        <taxon>Bacillati</taxon>
        <taxon>Bacillota</taxon>
        <taxon>Bacilli</taxon>
        <taxon>Bacillales</taxon>
        <taxon>Bacillaceae</taxon>
        <taxon>Salsuginibacillus</taxon>
    </lineage>
</organism>
<name>A0A2P8H8V3_9BACI</name>
<dbReference type="PIRSF" id="PIRSF029886">
    <property type="entry name" value="KBAA"/>
    <property type="match status" value="1"/>
</dbReference>
<feature type="region of interest" description="Disordered" evidence="1">
    <location>
        <begin position="199"/>
        <end position="231"/>
    </location>
</feature>
<feature type="transmembrane region" description="Helical" evidence="2">
    <location>
        <begin position="145"/>
        <end position="167"/>
    </location>
</feature>
<comment type="caution">
    <text evidence="3">The sequence shown here is derived from an EMBL/GenBank/DDBJ whole genome shotgun (WGS) entry which is preliminary data.</text>
</comment>
<dbReference type="SMART" id="SM01251">
    <property type="entry name" value="KbaA"/>
    <property type="match status" value="1"/>
</dbReference>
<evidence type="ECO:0000256" key="2">
    <source>
        <dbReference type="SAM" id="Phobius"/>
    </source>
</evidence>
<keyword evidence="2" id="KW-0472">Membrane</keyword>
<feature type="transmembrane region" description="Helical" evidence="2">
    <location>
        <begin position="40"/>
        <end position="67"/>
    </location>
</feature>
<feature type="transmembrane region" description="Helical" evidence="2">
    <location>
        <begin position="113"/>
        <end position="133"/>
    </location>
</feature>
<keyword evidence="4" id="KW-1185">Reference proteome</keyword>